<proteinExistence type="predicted"/>
<feature type="compositionally biased region" description="Basic and acidic residues" evidence="1">
    <location>
        <begin position="111"/>
        <end position="134"/>
    </location>
</feature>
<feature type="region of interest" description="Disordered" evidence="1">
    <location>
        <begin position="1"/>
        <end position="24"/>
    </location>
</feature>
<dbReference type="AlphaFoldDB" id="A0AAV7N1S8"/>
<sequence>MPTHRALARTDTAGAPGPRGQRLDEAADCAVTQPGIVVEGRMAPGVELTDPHGTKVQQNLHESTLASRRKKRRHSGNCTRRGRVLGPTKTQDSQGKRVVIQAATSLTESQTTDKDKLSHTDVDKPGDSSDHESVVDPLGSLPHATPQTAEDIIYLLPLLAIAWNSAL</sequence>
<feature type="compositionally biased region" description="Polar residues" evidence="1">
    <location>
        <begin position="55"/>
        <end position="66"/>
    </location>
</feature>
<evidence type="ECO:0000313" key="3">
    <source>
        <dbReference type="Proteomes" id="UP001066276"/>
    </source>
</evidence>
<feature type="region of interest" description="Disordered" evidence="1">
    <location>
        <begin position="42"/>
        <end position="143"/>
    </location>
</feature>
<evidence type="ECO:0000256" key="1">
    <source>
        <dbReference type="SAM" id="MobiDB-lite"/>
    </source>
</evidence>
<dbReference type="EMBL" id="JANPWB010000013">
    <property type="protein sequence ID" value="KAJ1109917.1"/>
    <property type="molecule type" value="Genomic_DNA"/>
</dbReference>
<comment type="caution">
    <text evidence="2">The sequence shown here is derived from an EMBL/GenBank/DDBJ whole genome shotgun (WGS) entry which is preliminary data.</text>
</comment>
<organism evidence="2 3">
    <name type="scientific">Pleurodeles waltl</name>
    <name type="common">Iberian ribbed newt</name>
    <dbReference type="NCBI Taxonomy" id="8319"/>
    <lineage>
        <taxon>Eukaryota</taxon>
        <taxon>Metazoa</taxon>
        <taxon>Chordata</taxon>
        <taxon>Craniata</taxon>
        <taxon>Vertebrata</taxon>
        <taxon>Euteleostomi</taxon>
        <taxon>Amphibia</taxon>
        <taxon>Batrachia</taxon>
        <taxon>Caudata</taxon>
        <taxon>Salamandroidea</taxon>
        <taxon>Salamandridae</taxon>
        <taxon>Pleurodelinae</taxon>
        <taxon>Pleurodeles</taxon>
    </lineage>
</organism>
<gene>
    <name evidence="2" type="ORF">NDU88_007274</name>
</gene>
<feature type="compositionally biased region" description="Basic residues" evidence="1">
    <location>
        <begin position="67"/>
        <end position="83"/>
    </location>
</feature>
<reference evidence="2" key="1">
    <citation type="journal article" date="2022" name="bioRxiv">
        <title>Sequencing and chromosome-scale assembly of the giantPleurodeles waltlgenome.</title>
        <authorList>
            <person name="Brown T."/>
            <person name="Elewa A."/>
            <person name="Iarovenko S."/>
            <person name="Subramanian E."/>
            <person name="Araus A.J."/>
            <person name="Petzold A."/>
            <person name="Susuki M."/>
            <person name="Suzuki K.-i.T."/>
            <person name="Hayashi T."/>
            <person name="Toyoda A."/>
            <person name="Oliveira C."/>
            <person name="Osipova E."/>
            <person name="Leigh N.D."/>
            <person name="Simon A."/>
            <person name="Yun M.H."/>
        </authorList>
    </citation>
    <scope>NUCLEOTIDE SEQUENCE</scope>
    <source>
        <strain evidence="2">20211129_DDA</strain>
        <tissue evidence="2">Liver</tissue>
    </source>
</reference>
<name>A0AAV7N1S8_PLEWA</name>
<accession>A0AAV7N1S8</accession>
<dbReference type="Proteomes" id="UP001066276">
    <property type="component" value="Chromosome 9"/>
</dbReference>
<keyword evidence="3" id="KW-1185">Reference proteome</keyword>
<protein>
    <submittedName>
        <fullName evidence="2">Uncharacterized protein</fullName>
    </submittedName>
</protein>
<evidence type="ECO:0000313" key="2">
    <source>
        <dbReference type="EMBL" id="KAJ1109917.1"/>
    </source>
</evidence>